<feature type="compositionally biased region" description="Polar residues" evidence="1">
    <location>
        <begin position="1"/>
        <end position="17"/>
    </location>
</feature>
<dbReference type="Proteomes" id="UP000429607">
    <property type="component" value="Unassembled WGS sequence"/>
</dbReference>
<dbReference type="Proteomes" id="UP000434957">
    <property type="component" value="Unassembled WGS sequence"/>
</dbReference>
<comment type="caution">
    <text evidence="2">The sequence shown here is derived from an EMBL/GenBank/DDBJ whole genome shotgun (WGS) entry which is preliminary data.</text>
</comment>
<accession>A0A6A3IBN0</accession>
<organism evidence="2 4">
    <name type="scientific">Phytophthora rubi</name>
    <dbReference type="NCBI Taxonomy" id="129364"/>
    <lineage>
        <taxon>Eukaryota</taxon>
        <taxon>Sar</taxon>
        <taxon>Stramenopiles</taxon>
        <taxon>Oomycota</taxon>
        <taxon>Peronosporomycetes</taxon>
        <taxon>Peronosporales</taxon>
        <taxon>Peronosporaceae</taxon>
        <taxon>Phytophthora</taxon>
    </lineage>
</organism>
<evidence type="ECO:0000313" key="3">
    <source>
        <dbReference type="EMBL" id="KAE9289332.1"/>
    </source>
</evidence>
<proteinExistence type="predicted"/>
<reference evidence="2 4" key="1">
    <citation type="submission" date="2018-09" db="EMBL/GenBank/DDBJ databases">
        <title>Genomic investigation of the strawberry pathogen Phytophthora fragariae indicates pathogenicity is determined by transcriptional variation in three key races.</title>
        <authorList>
            <person name="Adams T.M."/>
            <person name="Armitage A.D."/>
            <person name="Sobczyk M.K."/>
            <person name="Bates H.J."/>
            <person name="Dunwell J.M."/>
            <person name="Nellist C.F."/>
            <person name="Harrison R.J."/>
        </authorList>
    </citation>
    <scope>NUCLEOTIDE SEQUENCE [LARGE SCALE GENOMIC DNA]</scope>
    <source>
        <strain evidence="2 4">SCRP249</strain>
        <strain evidence="3 5">SCRP333</strain>
    </source>
</reference>
<dbReference type="AlphaFoldDB" id="A0A6A3IBN0"/>
<evidence type="ECO:0000313" key="5">
    <source>
        <dbReference type="Proteomes" id="UP000434957"/>
    </source>
</evidence>
<keyword evidence="5" id="KW-1185">Reference proteome</keyword>
<protein>
    <submittedName>
        <fullName evidence="2">Uncharacterized protein</fullName>
    </submittedName>
</protein>
<feature type="region of interest" description="Disordered" evidence="1">
    <location>
        <begin position="1"/>
        <end position="39"/>
    </location>
</feature>
<evidence type="ECO:0000256" key="1">
    <source>
        <dbReference type="SAM" id="MobiDB-lite"/>
    </source>
</evidence>
<gene>
    <name evidence="2" type="ORF">PR001_g24485</name>
    <name evidence="3" type="ORF">PR003_g25584</name>
</gene>
<sequence length="128" mass="13864">MGSDYQAQQSWQSSGTTAPARASTDYLNAGGANHSAQLPFSHPHYAMDAERTIHPKVMGKGLDNSGLAVHQDEIINTVVMYVPDSLCKELSYREIILSVNSTPEAPVKATSSSCRATSSRRSCSYSWP</sequence>
<dbReference type="EMBL" id="QXFT01003100">
    <property type="protein sequence ID" value="KAE9289332.1"/>
    <property type="molecule type" value="Genomic_DNA"/>
</dbReference>
<evidence type="ECO:0000313" key="2">
    <source>
        <dbReference type="EMBL" id="KAE8979670.1"/>
    </source>
</evidence>
<evidence type="ECO:0000313" key="4">
    <source>
        <dbReference type="Proteomes" id="UP000429607"/>
    </source>
</evidence>
<name>A0A6A3IBN0_9STRA</name>
<dbReference type="EMBL" id="QXFV01003131">
    <property type="protein sequence ID" value="KAE8979670.1"/>
    <property type="molecule type" value="Genomic_DNA"/>
</dbReference>